<dbReference type="Pfam" id="PF01814">
    <property type="entry name" value="Hemerythrin"/>
    <property type="match status" value="1"/>
</dbReference>
<comment type="caution">
    <text evidence="5">The sequence shown here is derived from an EMBL/GenBank/DDBJ whole genome shotgun (WGS) entry which is preliminary data.</text>
</comment>
<dbReference type="PROSITE" id="PS51257">
    <property type="entry name" value="PROKAR_LIPOPROTEIN"/>
    <property type="match status" value="1"/>
</dbReference>
<evidence type="ECO:0000256" key="1">
    <source>
        <dbReference type="ARBA" id="ARBA00010587"/>
    </source>
</evidence>
<dbReference type="EMBL" id="AWOR01000060">
    <property type="protein sequence ID" value="KGH27483.1"/>
    <property type="molecule type" value="Genomic_DNA"/>
</dbReference>
<sequence length="205" mass="22121">MLIPGKPWAPAGSCFADVGQWPGQVLFLSCQFLNLAQGTAMASLEWNAALILDFPVMDAVHEEFVTLLAQVEAAADEQLCALWDELIAHTQQHFDQEDRWMQTTGFATGNCHSQQHKVVLAVMREGAVKGAQGELSTIRHMASELGPWFSHHAQNMDAALALHMRRTGFDPVTGAVLVPEALPAEPITGCGGACGEAEKMEVVTA</sequence>
<gene>
    <name evidence="5" type="ORF">P353_18440</name>
</gene>
<dbReference type="Gene3D" id="1.20.120.50">
    <property type="entry name" value="Hemerythrin-like"/>
    <property type="match status" value="1"/>
</dbReference>
<dbReference type="InterPro" id="IPR012827">
    <property type="entry name" value="Hemerythrin_metal-bd"/>
</dbReference>
<keyword evidence="3" id="KW-0408">Iron</keyword>
<proteinExistence type="inferred from homology"/>
<keyword evidence="2" id="KW-0479">Metal-binding</keyword>
<feature type="domain" description="Hemerythrin-like" evidence="4">
    <location>
        <begin position="56"/>
        <end position="159"/>
    </location>
</feature>
<dbReference type="PANTHER" id="PTHR37164:SF1">
    <property type="entry name" value="BACTERIOHEMERYTHRIN"/>
    <property type="match status" value="1"/>
</dbReference>
<dbReference type="GO" id="GO:0046872">
    <property type="term" value="F:metal ion binding"/>
    <property type="evidence" value="ECO:0007669"/>
    <property type="project" value="UniProtKB-KW"/>
</dbReference>
<name>A0A096FCJ3_COMTE</name>
<dbReference type="PANTHER" id="PTHR37164">
    <property type="entry name" value="BACTERIOHEMERYTHRIN"/>
    <property type="match status" value="1"/>
</dbReference>
<dbReference type="CDD" id="cd12107">
    <property type="entry name" value="Hemerythrin"/>
    <property type="match status" value="1"/>
</dbReference>
<dbReference type="AlphaFoldDB" id="A0A096FCJ3"/>
<organism evidence="5 6">
    <name type="scientific">Comamonas testosteroni</name>
    <name type="common">Pseudomonas testosteroni</name>
    <dbReference type="NCBI Taxonomy" id="285"/>
    <lineage>
        <taxon>Bacteria</taxon>
        <taxon>Pseudomonadati</taxon>
        <taxon>Pseudomonadota</taxon>
        <taxon>Betaproteobacteria</taxon>
        <taxon>Burkholderiales</taxon>
        <taxon>Comamonadaceae</taxon>
        <taxon>Comamonas</taxon>
    </lineage>
</organism>
<reference evidence="5 6" key="1">
    <citation type="submission" date="2013-09" db="EMBL/GenBank/DDBJ databases">
        <title>High correlation between genotypes and phenotypes of environmental bacteria Comamonas testosteroni strains.</title>
        <authorList>
            <person name="Liu L."/>
            <person name="Zhu W."/>
            <person name="Xia X."/>
            <person name="Xu B."/>
            <person name="Luo M."/>
            <person name="Wang G."/>
        </authorList>
    </citation>
    <scope>NUCLEOTIDE SEQUENCE [LARGE SCALE GENOMIC DNA]</scope>
    <source>
        <strain evidence="5 6">JL40</strain>
    </source>
</reference>
<comment type="similarity">
    <text evidence="1">Belongs to the hemerythrin family.</text>
</comment>
<dbReference type="InterPro" id="IPR050669">
    <property type="entry name" value="Hemerythrin"/>
</dbReference>
<evidence type="ECO:0000259" key="4">
    <source>
        <dbReference type="Pfam" id="PF01814"/>
    </source>
</evidence>
<dbReference type="Proteomes" id="UP000029553">
    <property type="component" value="Unassembled WGS sequence"/>
</dbReference>
<dbReference type="InterPro" id="IPR035938">
    <property type="entry name" value="Hemerythrin-like_sf"/>
</dbReference>
<evidence type="ECO:0000256" key="2">
    <source>
        <dbReference type="ARBA" id="ARBA00022723"/>
    </source>
</evidence>
<evidence type="ECO:0000313" key="5">
    <source>
        <dbReference type="EMBL" id="KGH27483.1"/>
    </source>
</evidence>
<dbReference type="SUPFAM" id="SSF47188">
    <property type="entry name" value="Hemerythrin-like"/>
    <property type="match status" value="1"/>
</dbReference>
<dbReference type="NCBIfam" id="TIGR02481">
    <property type="entry name" value="hemeryth_dom"/>
    <property type="match status" value="1"/>
</dbReference>
<dbReference type="InterPro" id="IPR012312">
    <property type="entry name" value="Hemerythrin-like"/>
</dbReference>
<accession>A0A096FCJ3</accession>
<evidence type="ECO:0000256" key="3">
    <source>
        <dbReference type="ARBA" id="ARBA00023004"/>
    </source>
</evidence>
<evidence type="ECO:0000313" key="6">
    <source>
        <dbReference type="Proteomes" id="UP000029553"/>
    </source>
</evidence>
<protein>
    <submittedName>
        <fullName evidence="5">Hemerythrin</fullName>
    </submittedName>
</protein>